<accession>A0AAD2FTV5</accession>
<organism evidence="1 2">
    <name type="scientific">Cylindrotheca closterium</name>
    <dbReference type="NCBI Taxonomy" id="2856"/>
    <lineage>
        <taxon>Eukaryota</taxon>
        <taxon>Sar</taxon>
        <taxon>Stramenopiles</taxon>
        <taxon>Ochrophyta</taxon>
        <taxon>Bacillariophyta</taxon>
        <taxon>Bacillariophyceae</taxon>
        <taxon>Bacillariophycidae</taxon>
        <taxon>Bacillariales</taxon>
        <taxon>Bacillariaceae</taxon>
        <taxon>Cylindrotheca</taxon>
    </lineage>
</organism>
<dbReference type="EMBL" id="CAKOGP040001826">
    <property type="protein sequence ID" value="CAJ1953514.1"/>
    <property type="molecule type" value="Genomic_DNA"/>
</dbReference>
<sequence>MTVQRSPSPKFNPQFGGMDLSHAHGLLMLEKWSEIMAMVCGAYEPGDGKHEMVAKAMEGSEEIATPLLKMNKLLKSQKKWNDEKLNELKGYCYHVFFKWLDIFPKQGVFPKLHDMAWHIPQFVTHFKMYGILSEESMESRHIVHKKLARILRFMPNKKQQNEVFTNRLQVYQLPEFEKVKAELIAKTTKKKRGKYNVKPKDNVLPILLPELVMDGANICINKSMSIEPGLLEVYNMVVCGIVPSSWEKIFRGRDDIDDTQKIKAGYSSQLDR</sequence>
<gene>
    <name evidence="1" type="ORF">CYCCA115_LOCUS14114</name>
</gene>
<keyword evidence="2" id="KW-1185">Reference proteome</keyword>
<comment type="caution">
    <text evidence="1">The sequence shown here is derived from an EMBL/GenBank/DDBJ whole genome shotgun (WGS) entry which is preliminary data.</text>
</comment>
<evidence type="ECO:0000313" key="1">
    <source>
        <dbReference type="EMBL" id="CAJ1953514.1"/>
    </source>
</evidence>
<proteinExistence type="predicted"/>
<evidence type="ECO:0000313" key="2">
    <source>
        <dbReference type="Proteomes" id="UP001295423"/>
    </source>
</evidence>
<name>A0AAD2FTV5_9STRA</name>
<dbReference type="AlphaFoldDB" id="A0AAD2FTV5"/>
<protein>
    <submittedName>
        <fullName evidence="1">Uncharacterized protein</fullName>
    </submittedName>
</protein>
<reference evidence="1" key="1">
    <citation type="submission" date="2023-08" db="EMBL/GenBank/DDBJ databases">
        <authorList>
            <person name="Audoor S."/>
            <person name="Bilcke G."/>
        </authorList>
    </citation>
    <scope>NUCLEOTIDE SEQUENCE</scope>
</reference>
<dbReference type="Proteomes" id="UP001295423">
    <property type="component" value="Unassembled WGS sequence"/>
</dbReference>